<comment type="caution">
    <text evidence="17">The sequence shown here is derived from an EMBL/GenBank/DDBJ whole genome shotgun (WGS) entry which is preliminary data.</text>
</comment>
<comment type="catalytic activity">
    <reaction evidence="13">
        <text>L-valine + 2-oxoglutarate = 3-methyl-2-oxobutanoate + L-glutamate</text>
        <dbReference type="Rhea" id="RHEA:24813"/>
        <dbReference type="ChEBI" id="CHEBI:11851"/>
        <dbReference type="ChEBI" id="CHEBI:16810"/>
        <dbReference type="ChEBI" id="CHEBI:29985"/>
        <dbReference type="ChEBI" id="CHEBI:57762"/>
        <dbReference type="EC" id="2.6.1.42"/>
    </reaction>
</comment>
<comment type="pathway">
    <text evidence="4">Amino-acid biosynthesis; L-valine biosynthesis; L-valine from pyruvate: step 4/4.</text>
</comment>
<organism evidence="17 18">
    <name type="scientific">Gracilimonas sediminicola</name>
    <dbReference type="NCBI Taxonomy" id="2952158"/>
    <lineage>
        <taxon>Bacteria</taxon>
        <taxon>Pseudomonadati</taxon>
        <taxon>Balneolota</taxon>
        <taxon>Balneolia</taxon>
        <taxon>Balneolales</taxon>
        <taxon>Balneolaceae</taxon>
        <taxon>Gracilimonas</taxon>
    </lineage>
</organism>
<dbReference type="InterPro" id="IPR043131">
    <property type="entry name" value="BCAT-like_N"/>
</dbReference>
<evidence type="ECO:0000256" key="5">
    <source>
        <dbReference type="ARBA" id="ARBA00005072"/>
    </source>
</evidence>
<keyword evidence="11" id="KW-0663">Pyridoxal phosphate</keyword>
<evidence type="ECO:0000313" key="18">
    <source>
        <dbReference type="Proteomes" id="UP001139125"/>
    </source>
</evidence>
<evidence type="ECO:0000256" key="7">
    <source>
        <dbReference type="ARBA" id="ARBA00013053"/>
    </source>
</evidence>
<comment type="similarity">
    <text evidence="6">Belongs to the class-IV pyridoxal-phosphate-dependent aminotransferase family.</text>
</comment>
<accession>A0A9X2RC41</accession>
<comment type="function">
    <text evidence="2">Acts on leucine, isoleucine and valine.</text>
</comment>
<dbReference type="InterPro" id="IPR033939">
    <property type="entry name" value="BCAT_family"/>
</dbReference>
<dbReference type="NCBIfam" id="NF009897">
    <property type="entry name" value="PRK13357.1"/>
    <property type="match status" value="1"/>
</dbReference>
<dbReference type="Pfam" id="PF01063">
    <property type="entry name" value="Aminotran_4"/>
    <property type="match status" value="1"/>
</dbReference>
<evidence type="ECO:0000256" key="14">
    <source>
        <dbReference type="ARBA" id="ARBA00048798"/>
    </source>
</evidence>
<keyword evidence="12" id="KW-0100">Branched-chain amino acid biosynthesis</keyword>
<dbReference type="InterPro" id="IPR043132">
    <property type="entry name" value="BCAT-like_C"/>
</dbReference>
<reference evidence="17" key="1">
    <citation type="submission" date="2022-06" db="EMBL/GenBank/DDBJ databases">
        <title>Gracilimonas sp. CAU 1638 isolated from sea sediment.</title>
        <authorList>
            <person name="Kim W."/>
        </authorList>
    </citation>
    <scope>NUCLEOTIDE SEQUENCE</scope>
    <source>
        <strain evidence="17">CAU 1638</strain>
    </source>
</reference>
<evidence type="ECO:0000256" key="4">
    <source>
        <dbReference type="ARBA" id="ARBA00004931"/>
    </source>
</evidence>
<sequence>MMNEIISSTNITVHPTEESRIHEVDFNNLVFGKKFSDHMFEMKFSEGVWQEPVIKPFGTFEVTPASNVLHYGQAVFEGMKAFYVDENTVNIYRPETHHERFNHSCRRMCIPETSYETFIDALETLIRLDHQWVPKKNGTALYIRPFIFASDNLLAARSSDKFTYQIITSPVGAYYAEGFNPVSLTTPEKYVRAVVGGTGNVKTAGNYAASFLPAQKAKEKGFTQVLWLDAKEQKYIEEVGTMNIHFLIGDTLITPGLNGSILPGVTRRSVIALAKEWGYNVEERKISIDEVFEAYEDGSLKEVFGSGTAAVVSPVGLIEHNGKTIELDREKPGEFAQKCFDEITDIQYGRKEDQFGWVHPVSI</sequence>
<comment type="catalytic activity">
    <reaction evidence="14">
        <text>L-isoleucine + 2-oxoglutarate = (S)-3-methyl-2-oxopentanoate + L-glutamate</text>
        <dbReference type="Rhea" id="RHEA:24801"/>
        <dbReference type="ChEBI" id="CHEBI:16810"/>
        <dbReference type="ChEBI" id="CHEBI:29985"/>
        <dbReference type="ChEBI" id="CHEBI:35146"/>
        <dbReference type="ChEBI" id="CHEBI:58045"/>
        <dbReference type="EC" id="2.6.1.42"/>
    </reaction>
</comment>
<dbReference type="InterPro" id="IPR001544">
    <property type="entry name" value="Aminotrans_IV"/>
</dbReference>
<dbReference type="InterPro" id="IPR005786">
    <property type="entry name" value="B_amino_transII"/>
</dbReference>
<evidence type="ECO:0000256" key="11">
    <source>
        <dbReference type="ARBA" id="ARBA00022898"/>
    </source>
</evidence>
<dbReference type="GO" id="GO:0004084">
    <property type="term" value="F:branched-chain-amino-acid transaminase activity"/>
    <property type="evidence" value="ECO:0007669"/>
    <property type="project" value="UniProtKB-EC"/>
</dbReference>
<dbReference type="Proteomes" id="UP001139125">
    <property type="component" value="Unassembled WGS sequence"/>
</dbReference>
<dbReference type="SUPFAM" id="SSF56752">
    <property type="entry name" value="D-aminoacid aminotransferase-like PLP-dependent enzymes"/>
    <property type="match status" value="1"/>
</dbReference>
<evidence type="ECO:0000256" key="8">
    <source>
        <dbReference type="ARBA" id="ARBA00022576"/>
    </source>
</evidence>
<dbReference type="InterPro" id="IPR036038">
    <property type="entry name" value="Aminotransferase-like"/>
</dbReference>
<keyword evidence="9" id="KW-0028">Amino-acid biosynthesis</keyword>
<protein>
    <recommendedName>
        <fullName evidence="7">branched-chain-amino-acid transaminase</fullName>
        <ecNumber evidence="7">2.6.1.42</ecNumber>
    </recommendedName>
</protein>
<name>A0A9X2RC41_9BACT</name>
<proteinExistence type="inferred from homology"/>
<dbReference type="EC" id="2.6.1.42" evidence="7"/>
<evidence type="ECO:0000256" key="6">
    <source>
        <dbReference type="ARBA" id="ARBA00009320"/>
    </source>
</evidence>
<evidence type="ECO:0000256" key="2">
    <source>
        <dbReference type="ARBA" id="ARBA00003109"/>
    </source>
</evidence>
<dbReference type="PANTHER" id="PTHR11825:SF44">
    <property type="entry name" value="BRANCHED-CHAIN-AMINO-ACID AMINOTRANSFERASE"/>
    <property type="match status" value="1"/>
</dbReference>
<dbReference type="RefSeq" id="WP_255132975.1">
    <property type="nucleotide sequence ID" value="NZ_JANDBC010000001.1"/>
</dbReference>
<dbReference type="PANTHER" id="PTHR11825">
    <property type="entry name" value="SUBGROUP IIII AMINOTRANSFERASE"/>
    <property type="match status" value="1"/>
</dbReference>
<dbReference type="GO" id="GO:0009082">
    <property type="term" value="P:branched-chain amino acid biosynthetic process"/>
    <property type="evidence" value="ECO:0007669"/>
    <property type="project" value="UniProtKB-KW"/>
</dbReference>
<evidence type="ECO:0000256" key="15">
    <source>
        <dbReference type="ARBA" id="ARBA00049229"/>
    </source>
</evidence>
<dbReference type="GO" id="GO:0008652">
    <property type="term" value="P:amino acid biosynthetic process"/>
    <property type="evidence" value="ECO:0007669"/>
    <property type="project" value="UniProtKB-KW"/>
</dbReference>
<dbReference type="Gene3D" id="3.20.10.10">
    <property type="entry name" value="D-amino Acid Aminotransferase, subunit A, domain 2"/>
    <property type="match status" value="1"/>
</dbReference>
<dbReference type="AlphaFoldDB" id="A0A9X2RC41"/>
<keyword evidence="18" id="KW-1185">Reference proteome</keyword>
<evidence type="ECO:0000256" key="3">
    <source>
        <dbReference type="ARBA" id="ARBA00004824"/>
    </source>
</evidence>
<comment type="pathway">
    <text evidence="5">Amino-acid biosynthesis; L-leucine biosynthesis; L-leucine from 3-methyl-2-oxobutanoate: step 4/4.</text>
</comment>
<comment type="catalytic activity">
    <reaction evidence="15">
        <text>L-leucine + 2-oxoglutarate = 4-methyl-2-oxopentanoate + L-glutamate</text>
        <dbReference type="Rhea" id="RHEA:18321"/>
        <dbReference type="ChEBI" id="CHEBI:16810"/>
        <dbReference type="ChEBI" id="CHEBI:17865"/>
        <dbReference type="ChEBI" id="CHEBI:29985"/>
        <dbReference type="ChEBI" id="CHEBI:57427"/>
        <dbReference type="EC" id="2.6.1.42"/>
    </reaction>
</comment>
<feature type="modified residue" description="N6-(pyridoxal phosphate)lysine" evidence="16">
    <location>
        <position position="202"/>
    </location>
</feature>
<evidence type="ECO:0000256" key="16">
    <source>
        <dbReference type="PIRSR" id="PIRSR006468-1"/>
    </source>
</evidence>
<dbReference type="NCBIfam" id="TIGR01123">
    <property type="entry name" value="ilvE_II"/>
    <property type="match status" value="1"/>
</dbReference>
<dbReference type="CDD" id="cd01557">
    <property type="entry name" value="BCAT_beta_family"/>
    <property type="match status" value="1"/>
</dbReference>
<evidence type="ECO:0000256" key="1">
    <source>
        <dbReference type="ARBA" id="ARBA00001933"/>
    </source>
</evidence>
<comment type="cofactor">
    <cofactor evidence="1">
        <name>pyridoxal 5'-phosphate</name>
        <dbReference type="ChEBI" id="CHEBI:597326"/>
    </cofactor>
</comment>
<evidence type="ECO:0000313" key="17">
    <source>
        <dbReference type="EMBL" id="MCP9290680.1"/>
    </source>
</evidence>
<dbReference type="EMBL" id="JANDBC010000001">
    <property type="protein sequence ID" value="MCP9290680.1"/>
    <property type="molecule type" value="Genomic_DNA"/>
</dbReference>
<dbReference type="Gene3D" id="3.30.470.10">
    <property type="match status" value="1"/>
</dbReference>
<evidence type="ECO:0000256" key="12">
    <source>
        <dbReference type="ARBA" id="ARBA00023304"/>
    </source>
</evidence>
<keyword evidence="10 17" id="KW-0808">Transferase</keyword>
<gene>
    <name evidence="17" type="ORF">NM125_03665</name>
</gene>
<evidence type="ECO:0000256" key="9">
    <source>
        <dbReference type="ARBA" id="ARBA00022605"/>
    </source>
</evidence>
<comment type="pathway">
    <text evidence="3">Amino-acid biosynthesis; L-isoleucine biosynthesis; L-isoleucine from 2-oxobutanoate: step 4/4.</text>
</comment>
<dbReference type="PIRSF" id="PIRSF006468">
    <property type="entry name" value="BCAT1"/>
    <property type="match status" value="1"/>
</dbReference>
<keyword evidence="8 17" id="KW-0032">Aminotransferase</keyword>
<evidence type="ECO:0000256" key="13">
    <source>
        <dbReference type="ARBA" id="ARBA00048212"/>
    </source>
</evidence>
<evidence type="ECO:0000256" key="10">
    <source>
        <dbReference type="ARBA" id="ARBA00022679"/>
    </source>
</evidence>